<evidence type="ECO:0000313" key="2">
    <source>
        <dbReference type="EMBL" id="MPC23943.1"/>
    </source>
</evidence>
<comment type="caution">
    <text evidence="2">The sequence shown here is derived from an EMBL/GenBank/DDBJ whole genome shotgun (WGS) entry which is preliminary data.</text>
</comment>
<sequence>MGFHFPARSAAVTPVQRRPQRAPERYTCYTPSSRETGDSRWRTQLNSRAKNPEDTTINTRAAPQTVSEDEALARGRGRLEEC</sequence>
<evidence type="ECO:0000256" key="1">
    <source>
        <dbReference type="SAM" id="MobiDB-lite"/>
    </source>
</evidence>
<name>A0A5B7DSG7_PORTR</name>
<dbReference type="Proteomes" id="UP000324222">
    <property type="component" value="Unassembled WGS sequence"/>
</dbReference>
<organism evidence="2 3">
    <name type="scientific">Portunus trituberculatus</name>
    <name type="common">Swimming crab</name>
    <name type="synonym">Neptunus trituberculatus</name>
    <dbReference type="NCBI Taxonomy" id="210409"/>
    <lineage>
        <taxon>Eukaryota</taxon>
        <taxon>Metazoa</taxon>
        <taxon>Ecdysozoa</taxon>
        <taxon>Arthropoda</taxon>
        <taxon>Crustacea</taxon>
        <taxon>Multicrustacea</taxon>
        <taxon>Malacostraca</taxon>
        <taxon>Eumalacostraca</taxon>
        <taxon>Eucarida</taxon>
        <taxon>Decapoda</taxon>
        <taxon>Pleocyemata</taxon>
        <taxon>Brachyura</taxon>
        <taxon>Eubrachyura</taxon>
        <taxon>Portunoidea</taxon>
        <taxon>Portunidae</taxon>
        <taxon>Portuninae</taxon>
        <taxon>Portunus</taxon>
    </lineage>
</organism>
<feature type="compositionally biased region" description="Polar residues" evidence="1">
    <location>
        <begin position="42"/>
        <end position="66"/>
    </location>
</feature>
<keyword evidence="3" id="KW-1185">Reference proteome</keyword>
<feature type="region of interest" description="Disordered" evidence="1">
    <location>
        <begin position="1"/>
        <end position="82"/>
    </location>
</feature>
<proteinExistence type="predicted"/>
<accession>A0A5B7DSG7</accession>
<feature type="compositionally biased region" description="Basic and acidic residues" evidence="1">
    <location>
        <begin position="71"/>
        <end position="82"/>
    </location>
</feature>
<dbReference type="AlphaFoldDB" id="A0A5B7DSG7"/>
<evidence type="ECO:0000313" key="3">
    <source>
        <dbReference type="Proteomes" id="UP000324222"/>
    </source>
</evidence>
<gene>
    <name evidence="2" type="ORF">E2C01_017011</name>
</gene>
<reference evidence="2 3" key="1">
    <citation type="submission" date="2019-05" db="EMBL/GenBank/DDBJ databases">
        <title>Another draft genome of Portunus trituberculatus and its Hox gene families provides insights of decapod evolution.</title>
        <authorList>
            <person name="Jeong J.-H."/>
            <person name="Song I."/>
            <person name="Kim S."/>
            <person name="Choi T."/>
            <person name="Kim D."/>
            <person name="Ryu S."/>
            <person name="Kim W."/>
        </authorList>
    </citation>
    <scope>NUCLEOTIDE SEQUENCE [LARGE SCALE GENOMIC DNA]</scope>
    <source>
        <tissue evidence="2">Muscle</tissue>
    </source>
</reference>
<dbReference type="EMBL" id="VSRR010001270">
    <property type="protein sequence ID" value="MPC23943.1"/>
    <property type="molecule type" value="Genomic_DNA"/>
</dbReference>
<protein>
    <submittedName>
        <fullName evidence="2">Uncharacterized protein</fullName>
    </submittedName>
</protein>